<evidence type="ECO:0000256" key="5">
    <source>
        <dbReference type="ARBA" id="ARBA00005051"/>
    </source>
</evidence>
<dbReference type="KEGG" id="lel:PVL30_004597"/>
<dbReference type="GeneID" id="5232030"/>
<dbReference type="GO" id="GO:0046654">
    <property type="term" value="P:tetrahydrofolate biosynthetic process"/>
    <property type="evidence" value="ECO:0007669"/>
    <property type="project" value="UniProtKB-UniPathway"/>
</dbReference>
<comment type="pathway">
    <text evidence="4">Cofactor biosynthesis; tetrahydrofolate biosynthesis; 7,8-dihydrofolate from 2-amino-4-hydroxy-6-hydroxymethyl-7,8-dihydropteridine diphosphate and 4-aminobenzoate: step 1/2.</text>
</comment>
<dbReference type="FunCoup" id="A5E2D5">
    <property type="interactions" value="234"/>
</dbReference>
<evidence type="ECO:0000256" key="4">
    <source>
        <dbReference type="ARBA" id="ARBA00004763"/>
    </source>
</evidence>
<dbReference type="Gene3D" id="3.30.1130.10">
    <property type="match status" value="2"/>
</dbReference>
<dbReference type="InterPro" id="IPR000550">
    <property type="entry name" value="Hppk"/>
</dbReference>
<dbReference type="PROSITE" id="PS00792">
    <property type="entry name" value="DHPS_1"/>
    <property type="match status" value="1"/>
</dbReference>
<dbReference type="SMART" id="SM00905">
    <property type="entry name" value="FolB"/>
    <property type="match status" value="2"/>
</dbReference>
<evidence type="ECO:0000256" key="1">
    <source>
        <dbReference type="ARBA" id="ARBA00000012"/>
    </source>
</evidence>
<dbReference type="InterPro" id="IPR000489">
    <property type="entry name" value="Pterin-binding_dom"/>
</dbReference>
<dbReference type="EMBL" id="CH981528">
    <property type="protein sequence ID" value="EDK45593.1"/>
    <property type="molecule type" value="Genomic_DNA"/>
</dbReference>
<dbReference type="CDD" id="cd00739">
    <property type="entry name" value="DHPS"/>
    <property type="match status" value="1"/>
</dbReference>
<evidence type="ECO:0000256" key="14">
    <source>
        <dbReference type="ARBA" id="ARBA00022909"/>
    </source>
</evidence>
<keyword evidence="13" id="KW-0460">Magnesium</keyword>
<dbReference type="GO" id="GO:0003848">
    <property type="term" value="F:2-amino-4-hydroxy-6-hydroxymethyldihydropteridine diphosphokinase activity"/>
    <property type="evidence" value="ECO:0007669"/>
    <property type="project" value="UniProtKB-EC"/>
</dbReference>
<dbReference type="GO" id="GO:0046656">
    <property type="term" value="P:folic acid biosynthetic process"/>
    <property type="evidence" value="ECO:0007669"/>
    <property type="project" value="UniProtKB-KW"/>
</dbReference>
<dbReference type="InterPro" id="IPR006390">
    <property type="entry name" value="DHP_synth_dom"/>
</dbReference>
<dbReference type="Gene3D" id="3.20.20.20">
    <property type="entry name" value="Dihydropteroate synthase-like"/>
    <property type="match status" value="1"/>
</dbReference>
<evidence type="ECO:0000256" key="2">
    <source>
        <dbReference type="ARBA" id="ARBA00000198"/>
    </source>
</evidence>
<dbReference type="GO" id="GO:0004156">
    <property type="term" value="F:dihydropteroate synthase activity"/>
    <property type="evidence" value="ECO:0007669"/>
    <property type="project" value="UniProtKB-EC"/>
</dbReference>
<dbReference type="InterPro" id="IPR045031">
    <property type="entry name" value="DHP_synth-like"/>
</dbReference>
<dbReference type="SUPFAM" id="SSF51717">
    <property type="entry name" value="Dihydropteroate synthetase-like"/>
    <property type="match status" value="2"/>
</dbReference>
<dbReference type="UniPathway" id="UPA00077">
    <property type="reaction ID" value="UER00155"/>
</dbReference>
<dbReference type="PROSITE" id="PS50972">
    <property type="entry name" value="PTERIN_BINDING"/>
    <property type="match status" value="1"/>
</dbReference>
<keyword evidence="9" id="KW-0479">Metal-binding</keyword>
<keyword evidence="14" id="KW-0289">Folate biosynthesis</keyword>
<accession>A5E2D5</accession>
<keyword evidence="12" id="KW-0067">ATP-binding</keyword>
<dbReference type="Pfam" id="PF02152">
    <property type="entry name" value="FolB"/>
    <property type="match status" value="2"/>
</dbReference>
<evidence type="ECO:0000256" key="13">
    <source>
        <dbReference type="ARBA" id="ARBA00022842"/>
    </source>
</evidence>
<dbReference type="SUPFAM" id="SSF55083">
    <property type="entry name" value="6-hydroxymethyl-7,8-dihydropterin pyrophosphokinase, HPPK"/>
    <property type="match status" value="1"/>
</dbReference>
<dbReference type="Pfam" id="PF01288">
    <property type="entry name" value="HPPK"/>
    <property type="match status" value="1"/>
</dbReference>
<keyword evidence="10" id="KW-0547">Nucleotide-binding</keyword>
<feature type="region of interest" description="Disordered" evidence="16">
    <location>
        <begin position="746"/>
        <end position="767"/>
    </location>
</feature>
<reference evidence="18 19" key="1">
    <citation type="journal article" date="2009" name="Nature">
        <title>Evolution of pathogenicity and sexual reproduction in eight Candida genomes.</title>
        <authorList>
            <person name="Butler G."/>
            <person name="Rasmussen M.D."/>
            <person name="Lin M.F."/>
            <person name="Santos M.A."/>
            <person name="Sakthikumar S."/>
            <person name="Munro C.A."/>
            <person name="Rheinbay E."/>
            <person name="Grabherr M."/>
            <person name="Forche A."/>
            <person name="Reedy J.L."/>
            <person name="Agrafioti I."/>
            <person name="Arnaud M.B."/>
            <person name="Bates S."/>
            <person name="Brown A.J."/>
            <person name="Brunke S."/>
            <person name="Costanzo M.C."/>
            <person name="Fitzpatrick D.A."/>
            <person name="de Groot P.W."/>
            <person name="Harris D."/>
            <person name="Hoyer L.L."/>
            <person name="Hube B."/>
            <person name="Klis F.M."/>
            <person name="Kodira C."/>
            <person name="Lennard N."/>
            <person name="Logue M.E."/>
            <person name="Martin R."/>
            <person name="Neiman A.M."/>
            <person name="Nikolaou E."/>
            <person name="Quail M.A."/>
            <person name="Quinn J."/>
            <person name="Santos M.C."/>
            <person name="Schmitzberger F.F."/>
            <person name="Sherlock G."/>
            <person name="Shah P."/>
            <person name="Silverstein K.A."/>
            <person name="Skrzypek M.S."/>
            <person name="Soll D."/>
            <person name="Staggs R."/>
            <person name="Stansfield I."/>
            <person name="Stumpf M.P."/>
            <person name="Sudbery P.E."/>
            <person name="Srikantha T."/>
            <person name="Zeng Q."/>
            <person name="Berman J."/>
            <person name="Berriman M."/>
            <person name="Heitman J."/>
            <person name="Gow N.A."/>
            <person name="Lorenz M.C."/>
            <person name="Birren B.W."/>
            <person name="Kellis M."/>
            <person name="Cuomo C.A."/>
        </authorList>
    </citation>
    <scope>NUCLEOTIDE SEQUENCE [LARGE SCALE GENOMIC DNA]</scope>
    <source>
        <strain evidence="19">ATCC 11503 / BCRC 21390 / CBS 2605 / JCM 1781 / NBRC 1676 / NRRL YB-4239</strain>
    </source>
</reference>
<comment type="similarity">
    <text evidence="6">In the N-terminal section; belongs to the DHNA family.</text>
</comment>
<organism evidence="18 19">
    <name type="scientific">Lodderomyces elongisporus (strain ATCC 11503 / CBS 2605 / JCM 1781 / NBRC 1676 / NRRL YB-4239)</name>
    <name type="common">Yeast</name>
    <name type="synonym">Saccharomyces elongisporus</name>
    <dbReference type="NCBI Taxonomy" id="379508"/>
    <lineage>
        <taxon>Eukaryota</taxon>
        <taxon>Fungi</taxon>
        <taxon>Dikarya</taxon>
        <taxon>Ascomycota</taxon>
        <taxon>Saccharomycotina</taxon>
        <taxon>Pichiomycetes</taxon>
        <taxon>Debaryomycetaceae</taxon>
        <taxon>Candida/Lodderomyces clade</taxon>
        <taxon>Lodderomyces</taxon>
    </lineage>
</organism>
<dbReference type="VEuPathDB" id="FungiDB:LELG_03772"/>
<dbReference type="OrthoDB" id="615426at2759"/>
<keyword evidence="15" id="KW-0511">Multifunctional enzyme</keyword>
<keyword evidence="19" id="KW-1185">Reference proteome</keyword>
<dbReference type="InterPro" id="IPR035907">
    <property type="entry name" value="Hppk_sf"/>
</dbReference>
<dbReference type="NCBIfam" id="TIGR01496">
    <property type="entry name" value="DHPS"/>
    <property type="match status" value="1"/>
</dbReference>
<evidence type="ECO:0000256" key="3">
    <source>
        <dbReference type="ARBA" id="ARBA00001946"/>
    </source>
</evidence>
<dbReference type="InParanoid" id="A5E2D5"/>
<name>A5E2D5_LODEL</name>
<evidence type="ECO:0000313" key="19">
    <source>
        <dbReference type="Proteomes" id="UP000001996"/>
    </source>
</evidence>
<dbReference type="PIRSF" id="PIRSF000741">
    <property type="entry name" value="Folic_acid_synth"/>
    <property type="match status" value="1"/>
</dbReference>
<dbReference type="PANTHER" id="PTHR20941">
    <property type="entry name" value="FOLATE SYNTHESIS PROTEINS"/>
    <property type="match status" value="1"/>
</dbReference>
<dbReference type="CDD" id="cd00483">
    <property type="entry name" value="HPPK"/>
    <property type="match status" value="1"/>
</dbReference>
<evidence type="ECO:0000256" key="16">
    <source>
        <dbReference type="SAM" id="MobiDB-lite"/>
    </source>
</evidence>
<evidence type="ECO:0000256" key="9">
    <source>
        <dbReference type="ARBA" id="ARBA00022723"/>
    </source>
</evidence>
<evidence type="ECO:0000259" key="17">
    <source>
        <dbReference type="PROSITE" id="PS50972"/>
    </source>
</evidence>
<dbReference type="InterPro" id="IPR006157">
    <property type="entry name" value="FolB_dom"/>
</dbReference>
<keyword evidence="11" id="KW-0418">Kinase</keyword>
<dbReference type="eggNOG" id="KOG2544">
    <property type="taxonomic scope" value="Eukaryota"/>
</dbReference>
<dbReference type="Gene3D" id="3.30.70.560">
    <property type="entry name" value="7,8-Dihydro-6-hydroxymethylpterin-pyrophosphokinase HPPK"/>
    <property type="match status" value="1"/>
</dbReference>
<dbReference type="Pfam" id="PF00809">
    <property type="entry name" value="Pterin_bind"/>
    <property type="match status" value="2"/>
</dbReference>
<comment type="pathway">
    <text evidence="5">Cofactor biosynthesis; tetrahydrofolate biosynthesis; 2-amino-4-hydroxy-6-hydroxymethyl-7,8-dihydropteridine diphosphate from 7,8-dihydroneopterin triphosphate: step 4/4.</text>
</comment>
<keyword evidence="8" id="KW-0808">Transferase</keyword>
<dbReference type="PROSITE" id="PS00793">
    <property type="entry name" value="DHPS_2"/>
    <property type="match status" value="1"/>
</dbReference>
<evidence type="ECO:0000256" key="15">
    <source>
        <dbReference type="ARBA" id="ARBA00023268"/>
    </source>
</evidence>
<gene>
    <name evidence="18" type="ORF">LELG_03772</name>
</gene>
<dbReference type="GO" id="GO:0016301">
    <property type="term" value="F:kinase activity"/>
    <property type="evidence" value="ECO:0007669"/>
    <property type="project" value="UniProtKB-KW"/>
</dbReference>
<feature type="domain" description="Pterin-binding" evidence="17">
    <location>
        <begin position="493"/>
        <end position="836"/>
    </location>
</feature>
<comment type="cofactor">
    <cofactor evidence="3">
        <name>Mg(2+)</name>
        <dbReference type="ChEBI" id="CHEBI:18420"/>
    </cofactor>
</comment>
<dbReference type="PANTHER" id="PTHR20941:SF1">
    <property type="entry name" value="FOLIC ACID SYNTHESIS PROTEIN FOL1"/>
    <property type="match status" value="1"/>
</dbReference>
<dbReference type="AlphaFoldDB" id="A5E2D5"/>
<dbReference type="NCBIfam" id="TIGR00526">
    <property type="entry name" value="folB_dom"/>
    <property type="match status" value="2"/>
</dbReference>
<proteinExistence type="inferred from homology"/>
<dbReference type="InterPro" id="IPR016261">
    <property type="entry name" value="Folic_acid_synth"/>
</dbReference>
<evidence type="ECO:0000256" key="7">
    <source>
        <dbReference type="ARBA" id="ARBA00009951"/>
    </source>
</evidence>
<dbReference type="Proteomes" id="UP000001996">
    <property type="component" value="Unassembled WGS sequence"/>
</dbReference>
<dbReference type="GO" id="GO:0046872">
    <property type="term" value="F:metal ion binding"/>
    <property type="evidence" value="ECO:0007669"/>
    <property type="project" value="UniProtKB-KW"/>
</dbReference>
<dbReference type="STRING" id="379508.A5E2D5"/>
<dbReference type="HOGENOM" id="CLU_008023_2_0_1"/>
<dbReference type="GO" id="GO:0005524">
    <property type="term" value="F:ATP binding"/>
    <property type="evidence" value="ECO:0007669"/>
    <property type="project" value="UniProtKB-KW"/>
</dbReference>
<evidence type="ECO:0000256" key="10">
    <source>
        <dbReference type="ARBA" id="ARBA00022741"/>
    </source>
</evidence>
<evidence type="ECO:0000313" key="18">
    <source>
        <dbReference type="EMBL" id="EDK45593.1"/>
    </source>
</evidence>
<comment type="catalytic activity">
    <reaction evidence="2">
        <text>6-hydroxymethyl-7,8-dihydropterin + ATP = (7,8-dihydropterin-6-yl)methyl diphosphate + AMP + H(+)</text>
        <dbReference type="Rhea" id="RHEA:11412"/>
        <dbReference type="ChEBI" id="CHEBI:15378"/>
        <dbReference type="ChEBI" id="CHEBI:30616"/>
        <dbReference type="ChEBI" id="CHEBI:44841"/>
        <dbReference type="ChEBI" id="CHEBI:72950"/>
        <dbReference type="ChEBI" id="CHEBI:456215"/>
        <dbReference type="EC" id="2.7.6.3"/>
    </reaction>
</comment>
<evidence type="ECO:0000256" key="12">
    <source>
        <dbReference type="ARBA" id="ARBA00022840"/>
    </source>
</evidence>
<dbReference type="InterPro" id="IPR043133">
    <property type="entry name" value="GTP-CH-I_C/QueF"/>
</dbReference>
<feature type="compositionally biased region" description="Basic and acidic residues" evidence="16">
    <location>
        <begin position="752"/>
        <end position="764"/>
    </location>
</feature>
<comment type="similarity">
    <text evidence="7">In the C-terminal section; belongs to the DHPS family.</text>
</comment>
<dbReference type="SUPFAM" id="SSF55620">
    <property type="entry name" value="Tetrahydrobiopterin biosynthesis enzymes-like"/>
    <property type="match status" value="2"/>
</dbReference>
<evidence type="ECO:0000256" key="6">
    <source>
        <dbReference type="ARBA" id="ARBA00009640"/>
    </source>
</evidence>
<evidence type="ECO:0000256" key="11">
    <source>
        <dbReference type="ARBA" id="ARBA00022777"/>
    </source>
</evidence>
<dbReference type="GO" id="GO:0005740">
    <property type="term" value="C:mitochondrial envelope"/>
    <property type="evidence" value="ECO:0007669"/>
    <property type="project" value="EnsemblFungi"/>
</dbReference>
<dbReference type="OMA" id="ESEPMYF"/>
<evidence type="ECO:0000256" key="8">
    <source>
        <dbReference type="ARBA" id="ARBA00022679"/>
    </source>
</evidence>
<dbReference type="GO" id="GO:0004150">
    <property type="term" value="F:dihydroneopterin aldolase activity"/>
    <property type="evidence" value="ECO:0007669"/>
    <property type="project" value="EnsemblFungi"/>
</dbReference>
<comment type="catalytic activity">
    <reaction evidence="1">
        <text>(7,8-dihydropterin-6-yl)methyl diphosphate + 4-aminobenzoate = 7,8-dihydropteroate + diphosphate</text>
        <dbReference type="Rhea" id="RHEA:19949"/>
        <dbReference type="ChEBI" id="CHEBI:17836"/>
        <dbReference type="ChEBI" id="CHEBI:17839"/>
        <dbReference type="ChEBI" id="CHEBI:33019"/>
        <dbReference type="ChEBI" id="CHEBI:72950"/>
        <dbReference type="EC" id="2.5.1.15"/>
    </reaction>
</comment>
<dbReference type="NCBIfam" id="TIGR01498">
    <property type="entry name" value="folK"/>
    <property type="match status" value="1"/>
</dbReference>
<dbReference type="InterPro" id="IPR011005">
    <property type="entry name" value="Dihydropteroate_synth-like_sf"/>
</dbReference>
<protein>
    <recommendedName>
        <fullName evidence="17">Pterin-binding domain-containing protein</fullName>
    </recommendedName>
</protein>
<sequence>MAKDRVLVKDISAVAIIGNDAWNRPTPQPINISVAITTNFLQASVTDNLKHSINYAVLTRNISEYLKSHENRNLKSLGNIAVAVHKTVLREIDSADKVVEVAVRCPKLEIRADSVEYKLTRGRGFQGKEQEQEKKKETSDCNGLAGIISTDRVIVNKLRLLTIIGVFTFERLQKQIVDLTLDFSVGEKNVNLDVRDIVADVVAYVESSNFKTVEALVHSIGRLTFQKHSDLGIKQLVVTVIKPHAFNHVEGVGVSSTMVSKDFDDLPPIDCELDKKKSDHSNTFTLPATNLTNSFDGLHTAYLAFGSNSGGDLCASISKALGLLKNYDIDVIATSSMYISKPMYHLNQPDFFNGAVKVQFKDYSPLKLLEILKEIEYTHMSRRKEFNNGPREIDLDILLYDDLQITLDNLVIPHKSMLERTFVLQPLCELIPPDYIHPVSAEPIHNHLSQLLKAQVDETMQEDSQLLQYIPIKNRTPAENVLKFDQTNFQSQTLIMGILNMTPDSFSDGGKYYDQELDKIVNEAIVMVQDGAHIIDIGGVSTRPGSTEPSEEEELARVLPLVKALRASSSPILKNTLISIDTYRSKVAEQCLEAGADIINDVSMGLYDERIFEVVAKYGCPYIMNHTRGTPLTMSKLTNYDPLRDDDIIESVVNFNSDEQSMPRVNTEIMYMLNGVARELSLQMLKSFKYGVKKWQIIVDPGVGFAKNMEQNVAIVRNASFFKKYSIQLNSARAIGDGGCNGDGGGGIVNDDSPKFESSTEQRSKPTSFDRQYLTFCGMSVLLGTSRKKFLGTITGEIENKSDRVMATAATVTAGIEQHTDIVRVHDVKDMKDIVKVSDAIYKGTKHV</sequence>